<evidence type="ECO:0000256" key="11">
    <source>
        <dbReference type="ARBA" id="ARBA00023136"/>
    </source>
</evidence>
<accession>A0A6M8HTX2</accession>
<sequence length="607" mass="65710">MPSPSASATAGGTAAIPGSPGRSRLLLLLVPALLLSALGICSAFLASGIASSWFAPLYFVLLLVSYGRLALTTVSSLLGLYPRSAPRSPAPAARSPDQHAGRIRTAILLPVFNEPPEPIAAALRVMAESLDETDDVAFFVLSDTQDAMRALHEARFFMPSTTSRSGVPITYRRRTPNTGRKAGNIDEFCREHGSDYEFAIVLDADSLMTADAIRALIDALQRDPDAALIQSVSYPIGGTTLFARLQQFGARLNTPLSVAGQNLWQHRRGTYWGHNAILRLRPFMEHATLPILPGRPPLGGEILCHDTIEAALLLRAGWDVRLAPDIAGSFETTPSNLVDHLARERRWCQGNLQHLRLMLASGYRPASQLHIAMGILYYLAPPIGLLTTILLLLSAILAHGTTGSAPSRLAVECCLWLTLFMLFAPRLASVARALLLPGLARRGYGGRIRLILGVLLEQIASTLLAPIFAVSVTGFVIDTFRGKVVAWNTAARGDRPVGWIEAWERFRVHTLVGLAVMAALWMIRPALLPWSMPFLAGLILSVPIACWSGSVRLGTLARRFGLFLTCDELAPVPEQLAFASLLPAAPEAVGYRRPPTRRDDMTVANGD</sequence>
<name>A0A6M8HTX2_9PROT</name>
<keyword evidence="7" id="KW-0328">Glycosyltransferase</keyword>
<feature type="transmembrane region" description="Helical" evidence="12">
    <location>
        <begin position="25"/>
        <end position="45"/>
    </location>
</feature>
<dbReference type="SUPFAM" id="SSF53448">
    <property type="entry name" value="Nucleotide-diphospho-sugar transferases"/>
    <property type="match status" value="1"/>
</dbReference>
<feature type="transmembrane region" description="Helical" evidence="12">
    <location>
        <begin position="450"/>
        <end position="477"/>
    </location>
</feature>
<dbReference type="NCBIfam" id="NF003962">
    <property type="entry name" value="PRK05454.2-5"/>
    <property type="match status" value="1"/>
</dbReference>
<evidence type="ECO:0000256" key="6">
    <source>
        <dbReference type="ARBA" id="ARBA00022519"/>
    </source>
</evidence>
<dbReference type="GO" id="GO:0005886">
    <property type="term" value="C:plasma membrane"/>
    <property type="evidence" value="ECO:0007669"/>
    <property type="project" value="UniProtKB-SubCell"/>
</dbReference>
<feature type="transmembrane region" description="Helical" evidence="12">
    <location>
        <begin position="409"/>
        <end position="429"/>
    </location>
</feature>
<evidence type="ECO:0000259" key="13">
    <source>
        <dbReference type="Pfam" id="PF13632"/>
    </source>
</evidence>
<reference evidence="14 15" key="1">
    <citation type="journal article" date="2014" name="World J. Microbiol. Biotechnol.">
        <title>Biodiversity and physiological characteristics of Antarctic and Arctic lichens-associated bacteria.</title>
        <authorList>
            <person name="Lee Y.M."/>
            <person name="Kim E.H."/>
            <person name="Lee H.K."/>
            <person name="Hong S.G."/>
        </authorList>
    </citation>
    <scope>NUCLEOTIDE SEQUENCE [LARGE SCALE GENOMIC DNA]</scope>
    <source>
        <strain evidence="14 15">PAMC 26569</strain>
    </source>
</reference>
<dbReference type="InterPro" id="IPR050321">
    <property type="entry name" value="Glycosyltr_2/OpgH_subfam"/>
</dbReference>
<keyword evidence="9 12" id="KW-0812">Transmembrane</keyword>
<dbReference type="NCBIfam" id="NF003958">
    <property type="entry name" value="PRK05454.2-1"/>
    <property type="match status" value="1"/>
</dbReference>
<evidence type="ECO:0000256" key="1">
    <source>
        <dbReference type="ARBA" id="ARBA00004429"/>
    </source>
</evidence>
<dbReference type="KEGG" id="lck:HN018_18855"/>
<dbReference type="AlphaFoldDB" id="A0A6M8HTX2"/>
<keyword evidence="15" id="KW-1185">Reference proteome</keyword>
<gene>
    <name evidence="14" type="primary">mdoH</name>
    <name evidence="14" type="ORF">HN018_18855</name>
</gene>
<dbReference type="InterPro" id="IPR029044">
    <property type="entry name" value="Nucleotide-diphossugar_trans"/>
</dbReference>
<evidence type="ECO:0000256" key="10">
    <source>
        <dbReference type="ARBA" id="ARBA00022989"/>
    </source>
</evidence>
<evidence type="ECO:0000313" key="15">
    <source>
        <dbReference type="Proteomes" id="UP000500767"/>
    </source>
</evidence>
<keyword evidence="6" id="KW-0997">Cell inner membrane</keyword>
<comment type="similarity">
    <text evidence="3">Belongs to the glycosyltransferase 2 family. OpgH subfamily.</text>
</comment>
<feature type="transmembrane region" description="Helical" evidence="12">
    <location>
        <begin position="530"/>
        <end position="550"/>
    </location>
</feature>
<keyword evidence="8 14" id="KW-0808">Transferase</keyword>
<dbReference type="RefSeq" id="WP_171835085.1">
    <property type="nucleotide sequence ID" value="NZ_CP053708.1"/>
</dbReference>
<dbReference type="PANTHER" id="PTHR43867:SF5">
    <property type="entry name" value="GLUCANS BIOSYNTHESIS GLUCOSYLTRANSFERASE H"/>
    <property type="match status" value="1"/>
</dbReference>
<evidence type="ECO:0000256" key="3">
    <source>
        <dbReference type="ARBA" id="ARBA00009337"/>
    </source>
</evidence>
<comment type="subcellular location">
    <subcellularLocation>
        <location evidence="1">Cell inner membrane</location>
        <topology evidence="1">Multi-pass membrane protein</topology>
    </subcellularLocation>
</comment>
<keyword evidence="10 12" id="KW-1133">Transmembrane helix</keyword>
<feature type="transmembrane region" description="Helical" evidence="12">
    <location>
        <begin position="375"/>
        <end position="397"/>
    </location>
</feature>
<evidence type="ECO:0000256" key="12">
    <source>
        <dbReference type="SAM" id="Phobius"/>
    </source>
</evidence>
<evidence type="ECO:0000256" key="9">
    <source>
        <dbReference type="ARBA" id="ARBA00022692"/>
    </source>
</evidence>
<evidence type="ECO:0000256" key="4">
    <source>
        <dbReference type="ARBA" id="ARBA00020585"/>
    </source>
</evidence>
<comment type="pathway">
    <text evidence="2">Glycan metabolism; osmoregulated periplasmic glucan (OPG) biosynthesis.</text>
</comment>
<evidence type="ECO:0000256" key="8">
    <source>
        <dbReference type="ARBA" id="ARBA00022679"/>
    </source>
</evidence>
<dbReference type="Gene3D" id="3.90.550.10">
    <property type="entry name" value="Spore Coat Polysaccharide Biosynthesis Protein SpsA, Chain A"/>
    <property type="match status" value="1"/>
</dbReference>
<feature type="domain" description="Glycosyltransferase 2-like" evidence="13">
    <location>
        <begin position="200"/>
        <end position="392"/>
    </location>
</feature>
<dbReference type="PANTHER" id="PTHR43867">
    <property type="entry name" value="CELLULOSE SYNTHASE CATALYTIC SUBUNIT A [UDP-FORMING]"/>
    <property type="match status" value="1"/>
</dbReference>
<keyword evidence="11 12" id="KW-0472">Membrane</keyword>
<dbReference type="InterPro" id="IPR001173">
    <property type="entry name" value="Glyco_trans_2-like"/>
</dbReference>
<evidence type="ECO:0000313" key="14">
    <source>
        <dbReference type="EMBL" id="QKE91818.1"/>
    </source>
</evidence>
<keyword evidence="5" id="KW-1003">Cell membrane</keyword>
<organism evidence="14 15">
    <name type="scientific">Lichenicola cladoniae</name>
    <dbReference type="NCBI Taxonomy" id="1484109"/>
    <lineage>
        <taxon>Bacteria</taxon>
        <taxon>Pseudomonadati</taxon>
        <taxon>Pseudomonadota</taxon>
        <taxon>Alphaproteobacteria</taxon>
        <taxon>Acetobacterales</taxon>
        <taxon>Acetobacteraceae</taxon>
        <taxon>Lichenicola</taxon>
    </lineage>
</organism>
<proteinExistence type="inferred from homology"/>
<dbReference type="Pfam" id="PF13632">
    <property type="entry name" value="Glyco_trans_2_3"/>
    <property type="match status" value="1"/>
</dbReference>
<evidence type="ECO:0000256" key="7">
    <source>
        <dbReference type="ARBA" id="ARBA00022676"/>
    </source>
</evidence>
<protein>
    <recommendedName>
        <fullName evidence="4">Glucans biosynthesis glucosyltransferase H</fullName>
    </recommendedName>
</protein>
<dbReference type="GO" id="GO:0016758">
    <property type="term" value="F:hexosyltransferase activity"/>
    <property type="evidence" value="ECO:0007669"/>
    <property type="project" value="TreeGrafter"/>
</dbReference>
<evidence type="ECO:0000256" key="2">
    <source>
        <dbReference type="ARBA" id="ARBA00005001"/>
    </source>
</evidence>
<feature type="transmembrane region" description="Helical" evidence="12">
    <location>
        <begin position="57"/>
        <end position="81"/>
    </location>
</feature>
<dbReference type="EMBL" id="CP053708">
    <property type="protein sequence ID" value="QKE91818.1"/>
    <property type="molecule type" value="Genomic_DNA"/>
</dbReference>
<dbReference type="Proteomes" id="UP000500767">
    <property type="component" value="Chromosome"/>
</dbReference>
<evidence type="ECO:0000256" key="5">
    <source>
        <dbReference type="ARBA" id="ARBA00022475"/>
    </source>
</evidence>